<evidence type="ECO:0000313" key="11">
    <source>
        <dbReference type="Proteomes" id="UP000488506"/>
    </source>
</evidence>
<dbReference type="InterPro" id="IPR036640">
    <property type="entry name" value="ABC1_TM_sf"/>
</dbReference>
<dbReference type="EMBL" id="WPAF01000039">
    <property type="protein sequence ID" value="KAF0132905.1"/>
    <property type="molecule type" value="Genomic_DNA"/>
</dbReference>
<feature type="domain" description="ABC transmembrane type-1" evidence="9">
    <location>
        <begin position="18"/>
        <end position="298"/>
    </location>
</feature>
<dbReference type="InterPro" id="IPR017871">
    <property type="entry name" value="ABC_transporter-like_CS"/>
</dbReference>
<dbReference type="SUPFAM" id="SSF90123">
    <property type="entry name" value="ABC transporter transmembrane region"/>
    <property type="match status" value="1"/>
</dbReference>
<dbReference type="InterPro" id="IPR027417">
    <property type="entry name" value="P-loop_NTPase"/>
</dbReference>
<dbReference type="PANTHER" id="PTHR43394:SF1">
    <property type="entry name" value="ATP-BINDING CASSETTE SUB-FAMILY B MEMBER 10, MITOCHONDRIAL"/>
    <property type="match status" value="1"/>
</dbReference>
<gene>
    <name evidence="10" type="ORF">FD145_1518</name>
</gene>
<evidence type="ECO:0000259" key="8">
    <source>
        <dbReference type="PROSITE" id="PS50893"/>
    </source>
</evidence>
<dbReference type="SMART" id="SM00382">
    <property type="entry name" value="AAA"/>
    <property type="match status" value="1"/>
</dbReference>
<evidence type="ECO:0000259" key="9">
    <source>
        <dbReference type="PROSITE" id="PS50929"/>
    </source>
</evidence>
<evidence type="ECO:0000256" key="2">
    <source>
        <dbReference type="ARBA" id="ARBA00022692"/>
    </source>
</evidence>
<keyword evidence="2 7" id="KW-0812">Transmembrane</keyword>
<proteinExistence type="predicted"/>
<dbReference type="Proteomes" id="UP000488506">
    <property type="component" value="Unassembled WGS sequence"/>
</dbReference>
<dbReference type="AlphaFoldDB" id="A0A833P2N7"/>
<dbReference type="CDD" id="cd18552">
    <property type="entry name" value="ABC_6TM_MsbA_like"/>
    <property type="match status" value="1"/>
</dbReference>
<dbReference type="InterPro" id="IPR039421">
    <property type="entry name" value="Type_1_exporter"/>
</dbReference>
<evidence type="ECO:0000256" key="1">
    <source>
        <dbReference type="ARBA" id="ARBA00004651"/>
    </source>
</evidence>
<keyword evidence="4 10" id="KW-0067">ATP-binding</keyword>
<feature type="transmembrane region" description="Helical" evidence="7">
    <location>
        <begin position="44"/>
        <end position="65"/>
    </location>
</feature>
<dbReference type="PROSITE" id="PS50893">
    <property type="entry name" value="ABC_TRANSPORTER_2"/>
    <property type="match status" value="1"/>
</dbReference>
<dbReference type="PANTHER" id="PTHR43394">
    <property type="entry name" value="ATP-DEPENDENT PERMEASE MDL1, MITOCHONDRIAL"/>
    <property type="match status" value="1"/>
</dbReference>
<dbReference type="SUPFAM" id="SSF52540">
    <property type="entry name" value="P-loop containing nucleoside triphosphate hydrolases"/>
    <property type="match status" value="1"/>
</dbReference>
<evidence type="ECO:0000256" key="4">
    <source>
        <dbReference type="ARBA" id="ARBA00022840"/>
    </source>
</evidence>
<comment type="caution">
    <text evidence="10">The sequence shown here is derived from an EMBL/GenBank/DDBJ whole genome shotgun (WGS) entry which is preliminary data.</text>
</comment>
<feature type="transmembrane region" description="Helical" evidence="7">
    <location>
        <begin position="242"/>
        <end position="260"/>
    </location>
</feature>
<dbReference type="InterPro" id="IPR003593">
    <property type="entry name" value="AAA+_ATPase"/>
</dbReference>
<evidence type="ECO:0000256" key="7">
    <source>
        <dbReference type="SAM" id="Phobius"/>
    </source>
</evidence>
<dbReference type="InterPro" id="IPR011527">
    <property type="entry name" value="ABC1_TM_dom"/>
</dbReference>
<accession>A0A833P2N7</accession>
<reference evidence="10 11" key="1">
    <citation type="submission" date="2019-12" db="EMBL/GenBank/DDBJ databases">
        <authorList>
            <person name="Wolfe R."/>
            <person name="Danczak R."/>
            <person name="Wilkins M."/>
        </authorList>
    </citation>
    <scope>NUCLEOTIDE SEQUENCE [LARGE SCALE GENOMIC DNA]</scope>
    <source>
        <strain evidence="10">X2_MaxBin.013</strain>
    </source>
</reference>
<keyword evidence="3" id="KW-0547">Nucleotide-binding</keyword>
<dbReference type="GO" id="GO:0015421">
    <property type="term" value="F:ABC-type oligopeptide transporter activity"/>
    <property type="evidence" value="ECO:0007669"/>
    <property type="project" value="TreeGrafter"/>
</dbReference>
<feature type="transmembrane region" description="Helical" evidence="7">
    <location>
        <begin position="155"/>
        <end position="173"/>
    </location>
</feature>
<evidence type="ECO:0000256" key="6">
    <source>
        <dbReference type="ARBA" id="ARBA00023136"/>
    </source>
</evidence>
<keyword evidence="5 7" id="KW-1133">Transmembrane helix</keyword>
<dbReference type="Pfam" id="PF00005">
    <property type="entry name" value="ABC_tran"/>
    <property type="match status" value="1"/>
</dbReference>
<name>A0A833P2N7_UNCSA</name>
<evidence type="ECO:0000256" key="5">
    <source>
        <dbReference type="ARBA" id="ARBA00022989"/>
    </source>
</evidence>
<feature type="transmembrane region" description="Helical" evidence="7">
    <location>
        <begin position="131"/>
        <end position="149"/>
    </location>
</feature>
<dbReference type="GO" id="GO:0005524">
    <property type="term" value="F:ATP binding"/>
    <property type="evidence" value="ECO:0007669"/>
    <property type="project" value="UniProtKB-KW"/>
</dbReference>
<evidence type="ECO:0000256" key="3">
    <source>
        <dbReference type="ARBA" id="ARBA00022741"/>
    </source>
</evidence>
<protein>
    <submittedName>
        <fullName evidence="10">ATP-binding cassette subfamily B bacterial MsbA</fullName>
    </submittedName>
</protein>
<keyword evidence="6 7" id="KW-0472">Membrane</keyword>
<dbReference type="Gene3D" id="3.40.50.300">
    <property type="entry name" value="P-loop containing nucleotide triphosphate hydrolases"/>
    <property type="match status" value="1"/>
</dbReference>
<dbReference type="PROSITE" id="PS50929">
    <property type="entry name" value="ABC_TM1F"/>
    <property type="match status" value="1"/>
</dbReference>
<comment type="subcellular location">
    <subcellularLocation>
        <location evidence="1">Cell membrane</location>
        <topology evidence="1">Multi-pass membrane protein</topology>
    </subcellularLocation>
</comment>
<dbReference type="Gene3D" id="1.20.1560.10">
    <property type="entry name" value="ABC transporter type 1, transmembrane domain"/>
    <property type="match status" value="1"/>
</dbReference>
<dbReference type="FunFam" id="3.40.50.300:FF:000218">
    <property type="entry name" value="Multidrug ABC transporter ATP-binding protein"/>
    <property type="match status" value="1"/>
</dbReference>
<feature type="domain" description="ABC transporter" evidence="8">
    <location>
        <begin position="332"/>
        <end position="567"/>
    </location>
</feature>
<dbReference type="PROSITE" id="PS00211">
    <property type="entry name" value="ABC_TRANSPORTER_1"/>
    <property type="match status" value="1"/>
</dbReference>
<feature type="transmembrane region" description="Helical" evidence="7">
    <location>
        <begin position="20"/>
        <end position="38"/>
    </location>
</feature>
<sequence length="572" mass="63603">MQNRLIAYLMPYKKQITGAFICMIIMSLANILLIPLIGKLSEAVGAKSFVMLNIVVLAAIGLYFLRGLATYGQGYLTSFVGHRLVADLRINVFKHLQDLSLEFFAKWRTGEVISRITNDISIVQQAIMSSVMDILPSLVTLVGVMGYLIYLNWRLTLITLLVIPLLSWIIKKFGVEMHEVSRDAQRKAADITSILQETISGVRVIKAFATEKQEIKKFSEESEKSFWLSLKQSQINVTQTPLLAFLQMLAVALVIWYGSFEVVSGRLKAADLIAFFAGVAMIADPISRLGNINSTIQQALASAERIFEVIDIKPTIVENPNPIELLPIKGKVEFKNVSFKYEQNEKGILHNVNLSANPGEIIALVGRSGAGKSTLVNLIPRFYDPQDGDIFIDGLSLKDLKLETYRKQLGIIHQEIVLFSGTIRDNIAYAKVDALDEEVEMAAKSANAHDFILELPDGYNSMIGERGIRLSGGERQRIAIARALLMNPKILIFDEATSALDSESEQKVQEAMGRLMAGRTVFIIAHRLSTVQHATKIIVLDEGQIIEEGSHDALLNAGGLYKKLYDMQFKDE</sequence>
<dbReference type="GO" id="GO:0005886">
    <property type="term" value="C:plasma membrane"/>
    <property type="evidence" value="ECO:0007669"/>
    <property type="project" value="UniProtKB-SubCell"/>
</dbReference>
<organism evidence="10 11">
    <name type="scientific">Candidatus Saganbacteria bacterium</name>
    <dbReference type="NCBI Taxonomy" id="2575572"/>
    <lineage>
        <taxon>Bacteria</taxon>
        <taxon>Bacillati</taxon>
        <taxon>Saganbacteria</taxon>
    </lineage>
</organism>
<evidence type="ECO:0000313" key="10">
    <source>
        <dbReference type="EMBL" id="KAF0132905.1"/>
    </source>
</evidence>
<dbReference type="InterPro" id="IPR003439">
    <property type="entry name" value="ABC_transporter-like_ATP-bd"/>
</dbReference>
<dbReference type="GO" id="GO:0016887">
    <property type="term" value="F:ATP hydrolysis activity"/>
    <property type="evidence" value="ECO:0007669"/>
    <property type="project" value="InterPro"/>
</dbReference>
<dbReference type="Pfam" id="PF00664">
    <property type="entry name" value="ABC_membrane"/>
    <property type="match status" value="1"/>
</dbReference>